<dbReference type="Proteomes" id="UP000078504">
    <property type="component" value="Unassembled WGS sequence"/>
</dbReference>
<evidence type="ECO:0000313" key="2">
    <source>
        <dbReference type="EMBL" id="OAT16389.1"/>
    </source>
</evidence>
<dbReference type="GO" id="GO:0008807">
    <property type="term" value="F:carboxyvinyl-carboxyphosphonate phosphorylmutase activity"/>
    <property type="evidence" value="ECO:0007669"/>
    <property type="project" value="UniProtKB-EC"/>
</dbReference>
<dbReference type="SUPFAM" id="SSF51621">
    <property type="entry name" value="Phosphoenolpyruvate/pyruvate domain"/>
    <property type="match status" value="1"/>
</dbReference>
<dbReference type="InterPro" id="IPR039556">
    <property type="entry name" value="ICL/PEPM"/>
</dbReference>
<accession>A0A1B7HL76</accession>
<dbReference type="AlphaFoldDB" id="A0A1B7HL76"/>
<comment type="caution">
    <text evidence="2">The sequence shown here is derived from an EMBL/GenBank/DDBJ whole genome shotgun (WGS) entry which is preliminary data.</text>
</comment>
<gene>
    <name evidence="2" type="ORF">M977_04638</name>
</gene>
<dbReference type="RefSeq" id="WP_064519376.1">
    <property type="nucleotide sequence ID" value="NZ_LXEP01000056.1"/>
</dbReference>
<dbReference type="PANTHER" id="PTHR42905">
    <property type="entry name" value="PHOSPHOENOLPYRUVATE CARBOXYLASE"/>
    <property type="match status" value="1"/>
</dbReference>
<organism evidence="2 3">
    <name type="scientific">Buttiauxella gaviniae ATCC 51604</name>
    <dbReference type="NCBI Taxonomy" id="1354253"/>
    <lineage>
        <taxon>Bacteria</taxon>
        <taxon>Pseudomonadati</taxon>
        <taxon>Pseudomonadota</taxon>
        <taxon>Gammaproteobacteria</taxon>
        <taxon>Enterobacterales</taxon>
        <taxon>Enterobacteriaceae</taxon>
        <taxon>Buttiauxella</taxon>
    </lineage>
</organism>
<name>A0A1B7HL76_9ENTR</name>
<dbReference type="InterPro" id="IPR015813">
    <property type="entry name" value="Pyrv/PenolPyrv_kinase-like_dom"/>
</dbReference>
<evidence type="ECO:0000313" key="3">
    <source>
        <dbReference type="Proteomes" id="UP000078504"/>
    </source>
</evidence>
<dbReference type="EC" id="2.7.8.23" evidence="2"/>
<dbReference type="CDD" id="cd00377">
    <property type="entry name" value="ICL_PEPM"/>
    <property type="match status" value="1"/>
</dbReference>
<proteinExistence type="predicted"/>
<dbReference type="EMBL" id="LXEP01000056">
    <property type="protein sequence ID" value="OAT16389.1"/>
    <property type="molecule type" value="Genomic_DNA"/>
</dbReference>
<dbReference type="GO" id="GO:0046872">
    <property type="term" value="F:metal ion binding"/>
    <property type="evidence" value="ECO:0007669"/>
    <property type="project" value="UniProtKB-KW"/>
</dbReference>
<evidence type="ECO:0000256" key="1">
    <source>
        <dbReference type="ARBA" id="ARBA00022723"/>
    </source>
</evidence>
<keyword evidence="2" id="KW-0808">Transferase</keyword>
<dbReference type="InterPro" id="IPR040442">
    <property type="entry name" value="Pyrv_kinase-like_dom_sf"/>
</dbReference>
<dbReference type="PATRIC" id="fig|1354253.4.peg.4787"/>
<dbReference type="Pfam" id="PF13714">
    <property type="entry name" value="PEP_mutase"/>
    <property type="match status" value="1"/>
</dbReference>
<reference evidence="2 3" key="1">
    <citation type="submission" date="2016-04" db="EMBL/GenBank/DDBJ databases">
        <title>ATOL: Assembling a taxonomically balanced genome-scale reconstruction of the evolutionary history of the Enterobacteriaceae.</title>
        <authorList>
            <person name="Plunkett G.III."/>
            <person name="Neeno-Eckwall E.C."/>
            <person name="Glasner J.D."/>
            <person name="Perna N.T."/>
        </authorList>
    </citation>
    <scope>NUCLEOTIDE SEQUENCE [LARGE SCALE GENOMIC DNA]</scope>
    <source>
        <strain evidence="2 3">ATCC 51604</strain>
    </source>
</reference>
<dbReference type="PANTHER" id="PTHR42905:SF16">
    <property type="entry name" value="CARBOXYPHOSPHONOENOLPYRUVATE PHOSPHONOMUTASE-LIKE PROTEIN (AFU_ORTHOLOGUE AFUA_5G07230)"/>
    <property type="match status" value="1"/>
</dbReference>
<dbReference type="Gene3D" id="3.20.20.60">
    <property type="entry name" value="Phosphoenolpyruvate-binding domains"/>
    <property type="match status" value="1"/>
</dbReference>
<sequence>MNFIELHNQNKPLLIANVWDAGSAIAAQQAGYQALGTSSAAIAATLGYEDGEAMSFDELFYFVTRIKSVSNLPLSVDVEAGFGGTADEITTHLKRLVQLGVVGINLEDSRVVNGVRQLEDAPAFASTLKEIRKTLNVENYPLFLNIRTDTYLLNHEQALQETLLRGQLYEAAGADGLFVPCLTSEKDIETITKELNLPLNVMCMPNLPTFERLEILGVSRISMGNFVHSAIQSKLKDLMQIIHSQQTFAGVFVDESSR</sequence>
<keyword evidence="1" id="KW-0479">Metal-binding</keyword>
<protein>
    <submittedName>
        <fullName evidence="2">Putative carboxyvinyl-carboxyphosphonate phosphorylmutase</fullName>
        <ecNumber evidence="2">2.7.8.23</ecNumber>
    </submittedName>
</protein>